<evidence type="ECO:0000256" key="1">
    <source>
        <dbReference type="SAM" id="Coils"/>
    </source>
</evidence>
<dbReference type="AlphaFoldDB" id="A0AAW1JSS6"/>
<reference evidence="2" key="1">
    <citation type="submission" date="2024-03" db="EMBL/GenBank/DDBJ databases">
        <title>WGS assembly of Saponaria officinalis var. Norfolk2.</title>
        <authorList>
            <person name="Jenkins J."/>
            <person name="Shu S."/>
            <person name="Grimwood J."/>
            <person name="Barry K."/>
            <person name="Goodstein D."/>
            <person name="Schmutz J."/>
            <person name="Leebens-Mack J."/>
            <person name="Osbourn A."/>
        </authorList>
    </citation>
    <scope>NUCLEOTIDE SEQUENCE [LARGE SCALE GENOMIC DNA]</scope>
    <source>
        <strain evidence="2">JIC</strain>
    </source>
</reference>
<sequence length="213" mass="24037">MRLCSRKPDVFVSNTFAELYDVPLASRKPGIFVSNTAERLYDVQLASHRPGVFVYNAAEGLYDVPLGNSHECPVFDAPRQVQVNEPLFNPSTVTEKVLETLQNMTIHIRSSYTVGDIKSSNSSPSSPDGEHQEVSDTVIVFVMTTDAQTFEEQFAQTKTMLEQLKKDNEEKAKQIETLTKKLEEHPESSSTMTLVKTVLQYPMMTIMEERKVI</sequence>
<proteinExistence type="predicted"/>
<name>A0AAW1JSS6_SAPOF</name>
<feature type="coiled-coil region" evidence="1">
    <location>
        <begin position="147"/>
        <end position="185"/>
    </location>
</feature>
<keyword evidence="1" id="KW-0175">Coiled coil</keyword>
<accession>A0AAW1JSS6</accession>
<dbReference type="Proteomes" id="UP001443914">
    <property type="component" value="Unassembled WGS sequence"/>
</dbReference>
<organism evidence="2 3">
    <name type="scientific">Saponaria officinalis</name>
    <name type="common">Common soapwort</name>
    <name type="synonym">Lychnis saponaria</name>
    <dbReference type="NCBI Taxonomy" id="3572"/>
    <lineage>
        <taxon>Eukaryota</taxon>
        <taxon>Viridiplantae</taxon>
        <taxon>Streptophyta</taxon>
        <taxon>Embryophyta</taxon>
        <taxon>Tracheophyta</taxon>
        <taxon>Spermatophyta</taxon>
        <taxon>Magnoliopsida</taxon>
        <taxon>eudicotyledons</taxon>
        <taxon>Gunneridae</taxon>
        <taxon>Pentapetalae</taxon>
        <taxon>Caryophyllales</taxon>
        <taxon>Caryophyllaceae</taxon>
        <taxon>Caryophylleae</taxon>
        <taxon>Saponaria</taxon>
    </lineage>
</organism>
<protein>
    <submittedName>
        <fullName evidence="2">Uncharacterized protein</fullName>
    </submittedName>
</protein>
<dbReference type="EMBL" id="JBDFQZ010000007">
    <property type="protein sequence ID" value="KAK9706093.1"/>
    <property type="molecule type" value="Genomic_DNA"/>
</dbReference>
<gene>
    <name evidence="2" type="ORF">RND81_07G103800</name>
</gene>
<evidence type="ECO:0000313" key="2">
    <source>
        <dbReference type="EMBL" id="KAK9706093.1"/>
    </source>
</evidence>
<keyword evidence="3" id="KW-1185">Reference proteome</keyword>
<evidence type="ECO:0000313" key="3">
    <source>
        <dbReference type="Proteomes" id="UP001443914"/>
    </source>
</evidence>
<comment type="caution">
    <text evidence="2">The sequence shown here is derived from an EMBL/GenBank/DDBJ whole genome shotgun (WGS) entry which is preliminary data.</text>
</comment>